<evidence type="ECO:0000313" key="2">
    <source>
        <dbReference type="Proteomes" id="UP001172457"/>
    </source>
</evidence>
<sequence>METELPKALVDKKVRSYRSIKNKDVLSSISFVPMQFSWYLFWFQLMINPSISGILDQENGLMKCRVKNKDIWYSSNRFVYIGKMIFGRLMVSLKMKLKSLKMKKPVVDDDCSWNSYDKIEKSESMRVEIRSKKARKLIEETLKVADSPKATKSYAF</sequence>
<accession>A0AA38WRZ9</accession>
<dbReference type="Proteomes" id="UP001172457">
    <property type="component" value="Chromosome 1"/>
</dbReference>
<name>A0AA38WRZ9_9ASTR</name>
<keyword evidence="2" id="KW-1185">Reference proteome</keyword>
<dbReference type="PANTHER" id="PTHR34563">
    <property type="entry name" value="BNACNNG33880D PROTEIN"/>
    <property type="match status" value="1"/>
</dbReference>
<reference evidence="1" key="1">
    <citation type="submission" date="2023-03" db="EMBL/GenBank/DDBJ databases">
        <title>Chromosome-scale reference genome and RAD-based genetic map of yellow starthistle (Centaurea solstitialis) reveal putative structural variation and QTLs associated with invader traits.</title>
        <authorList>
            <person name="Reatini B."/>
            <person name="Cang F.A."/>
            <person name="Jiang Q."/>
            <person name="Mckibben M.T.W."/>
            <person name="Barker M.S."/>
            <person name="Rieseberg L.H."/>
            <person name="Dlugosch K.M."/>
        </authorList>
    </citation>
    <scope>NUCLEOTIDE SEQUENCE</scope>
    <source>
        <strain evidence="1">CAN-66</strain>
        <tissue evidence="1">Leaf</tissue>
    </source>
</reference>
<organism evidence="1 2">
    <name type="scientific">Centaurea solstitialis</name>
    <name type="common">yellow star-thistle</name>
    <dbReference type="NCBI Taxonomy" id="347529"/>
    <lineage>
        <taxon>Eukaryota</taxon>
        <taxon>Viridiplantae</taxon>
        <taxon>Streptophyta</taxon>
        <taxon>Embryophyta</taxon>
        <taxon>Tracheophyta</taxon>
        <taxon>Spermatophyta</taxon>
        <taxon>Magnoliopsida</taxon>
        <taxon>eudicotyledons</taxon>
        <taxon>Gunneridae</taxon>
        <taxon>Pentapetalae</taxon>
        <taxon>asterids</taxon>
        <taxon>campanulids</taxon>
        <taxon>Asterales</taxon>
        <taxon>Asteraceae</taxon>
        <taxon>Carduoideae</taxon>
        <taxon>Cardueae</taxon>
        <taxon>Centaureinae</taxon>
        <taxon>Centaurea</taxon>
    </lineage>
</organism>
<comment type="caution">
    <text evidence="1">The sequence shown here is derived from an EMBL/GenBank/DDBJ whole genome shotgun (WGS) entry which is preliminary data.</text>
</comment>
<evidence type="ECO:0000313" key="1">
    <source>
        <dbReference type="EMBL" id="KAJ9564275.1"/>
    </source>
</evidence>
<gene>
    <name evidence="1" type="ORF">OSB04_000241</name>
</gene>
<proteinExistence type="predicted"/>
<dbReference type="EMBL" id="JARYMX010000001">
    <property type="protein sequence ID" value="KAJ9564275.1"/>
    <property type="molecule type" value="Genomic_DNA"/>
</dbReference>
<dbReference type="PANTHER" id="PTHR34563:SF9">
    <property type="entry name" value="MADS-BOX DOMAIN-CONTAINING PROTEIN"/>
    <property type="match status" value="1"/>
</dbReference>
<protein>
    <submittedName>
        <fullName evidence="1">Uncharacterized protein</fullName>
    </submittedName>
</protein>
<dbReference type="AlphaFoldDB" id="A0AA38WRZ9"/>